<dbReference type="EMBL" id="JBGNUJ010000004">
    <property type="protein sequence ID" value="KAL3960812.1"/>
    <property type="molecule type" value="Genomic_DNA"/>
</dbReference>
<proteinExistence type="predicted"/>
<protein>
    <submittedName>
        <fullName evidence="1">Uncharacterized protein</fullName>
    </submittedName>
</protein>
<gene>
    <name evidence="1" type="ORF">ACCO45_005929</name>
</gene>
<reference evidence="1" key="1">
    <citation type="submission" date="2024-12" db="EMBL/GenBank/DDBJ databases">
        <title>Comparative genomics and development of molecular markers within Purpureocillium lilacinum and among Purpureocillium species.</title>
        <authorList>
            <person name="Yeh Z.-Y."/>
            <person name="Ni N.-T."/>
            <person name="Lo P.-H."/>
            <person name="Mushyakhwo K."/>
            <person name="Lin C.-F."/>
            <person name="Nai Y.-S."/>
        </authorList>
    </citation>
    <scope>NUCLEOTIDE SEQUENCE</scope>
    <source>
        <strain evidence="1">NCHU-NPUST-175</strain>
    </source>
</reference>
<keyword evidence="2" id="KW-1185">Reference proteome</keyword>
<sequence length="403" mass="43031">MYGPVLAGASRGTRKERGTASRTEASRFPEPLLFSVLVAPSSHGAALGQARQVSSHAGFPRDALWPWGAAPTTSPSLADLQPTQTTPRKLPPLNQHSPSSPHMRAHGTAEQPTPARLSATLRLAHGTNLSARADRSTAWLKGRRHQGTPATDIPNWAARWGPLSSRVGAEAAVGDSSTWRLQQRTNRPTDIDCDRTLLCSLWGCFTQPFAAFLPRPTSWQSCSRVDEAKLLCVNGNPAVKPSDGPKRTGSTQSRLNRIRPHREAVLQKNLWDGTNAPDGDGDGRQISWRLLGRVRSARTAASSKRSRHANELGPALTSTAAACPGIIAAQMSATGGESGASVPLTHSVRPQVSLSNRTAVLSGYQRCRQQVGRDRRDGRKGQVASIRIDPSSPTPVASALGAP</sequence>
<evidence type="ECO:0000313" key="2">
    <source>
        <dbReference type="Proteomes" id="UP001638806"/>
    </source>
</evidence>
<name>A0ACC4DY16_PURLI</name>
<evidence type="ECO:0000313" key="1">
    <source>
        <dbReference type="EMBL" id="KAL3960812.1"/>
    </source>
</evidence>
<accession>A0ACC4DY16</accession>
<dbReference type="Proteomes" id="UP001638806">
    <property type="component" value="Unassembled WGS sequence"/>
</dbReference>
<comment type="caution">
    <text evidence="1">The sequence shown here is derived from an EMBL/GenBank/DDBJ whole genome shotgun (WGS) entry which is preliminary data.</text>
</comment>
<organism evidence="1 2">
    <name type="scientific">Purpureocillium lilacinum</name>
    <name type="common">Paecilomyces lilacinus</name>
    <dbReference type="NCBI Taxonomy" id="33203"/>
    <lineage>
        <taxon>Eukaryota</taxon>
        <taxon>Fungi</taxon>
        <taxon>Dikarya</taxon>
        <taxon>Ascomycota</taxon>
        <taxon>Pezizomycotina</taxon>
        <taxon>Sordariomycetes</taxon>
        <taxon>Hypocreomycetidae</taxon>
        <taxon>Hypocreales</taxon>
        <taxon>Ophiocordycipitaceae</taxon>
        <taxon>Purpureocillium</taxon>
    </lineage>
</organism>